<evidence type="ECO:0000256" key="2">
    <source>
        <dbReference type="ARBA" id="ARBA00010624"/>
    </source>
</evidence>
<keyword evidence="3 8" id="KW-0507">mRNA processing</keyword>
<evidence type="ECO:0000256" key="6">
    <source>
        <dbReference type="ARBA" id="ARBA00058386"/>
    </source>
</evidence>
<evidence type="ECO:0000256" key="7">
    <source>
        <dbReference type="ARBA" id="ARBA00065452"/>
    </source>
</evidence>
<evidence type="ECO:0000313" key="12">
    <source>
        <dbReference type="Proteomes" id="UP000046393"/>
    </source>
</evidence>
<dbReference type="SMART" id="SM01027">
    <property type="entry name" value="Beta-Casp"/>
    <property type="match status" value="1"/>
</dbReference>
<dbReference type="Pfam" id="PF16661">
    <property type="entry name" value="Lactamase_B_6"/>
    <property type="match status" value="1"/>
</dbReference>
<evidence type="ECO:0000256" key="8">
    <source>
        <dbReference type="RuleBase" id="RU365006"/>
    </source>
</evidence>
<comment type="subunit">
    <text evidence="7">CPSF is a heterotetramer composed of four distinct subunits 160, 100, 70 and 30 kDa.</text>
</comment>
<evidence type="ECO:0000256" key="5">
    <source>
        <dbReference type="ARBA" id="ARBA00023242"/>
    </source>
</evidence>
<protein>
    <recommendedName>
        <fullName evidence="8">Cleavage and polyadenylation specificity factor subunit 2</fullName>
    </recommendedName>
    <alternativeName>
        <fullName evidence="8">Cleavage and polyadenylation specificity factor 100 kDa subunit</fullName>
    </alternativeName>
</protein>
<evidence type="ECO:0000259" key="11">
    <source>
        <dbReference type="SMART" id="SM01027"/>
    </source>
</evidence>
<comment type="function">
    <text evidence="6">CPSF plays a key role in pre-mRNA 3'-end formation, recognizing the AAUAAA signal sequence and interacting with poly(A)polymerase and other factors to bring about cleavage and poly(A) addition.</text>
</comment>
<feature type="compositionally biased region" description="Basic and acidic residues" evidence="9">
    <location>
        <begin position="407"/>
        <end position="433"/>
    </location>
</feature>
<reference evidence="13" key="1">
    <citation type="submission" date="2016-04" db="UniProtKB">
        <authorList>
            <consortium name="WormBaseParasite"/>
        </authorList>
    </citation>
    <scope>IDENTIFICATION</scope>
</reference>
<dbReference type="CDD" id="cd16293">
    <property type="entry name" value="CPSF2-like_MBL-fold"/>
    <property type="match status" value="1"/>
</dbReference>
<dbReference type="InterPro" id="IPR022712">
    <property type="entry name" value="Beta_Casp"/>
</dbReference>
<evidence type="ECO:0000313" key="13">
    <source>
        <dbReference type="WBParaSite" id="SMUV_0000382801-mRNA-1"/>
    </source>
</evidence>
<organism evidence="12 13">
    <name type="scientific">Syphacia muris</name>
    <dbReference type="NCBI Taxonomy" id="451379"/>
    <lineage>
        <taxon>Eukaryota</taxon>
        <taxon>Metazoa</taxon>
        <taxon>Ecdysozoa</taxon>
        <taxon>Nematoda</taxon>
        <taxon>Chromadorea</taxon>
        <taxon>Rhabditida</taxon>
        <taxon>Spirurina</taxon>
        <taxon>Oxyuridomorpha</taxon>
        <taxon>Oxyuroidea</taxon>
        <taxon>Oxyuridae</taxon>
        <taxon>Syphacia</taxon>
    </lineage>
</organism>
<proteinExistence type="inferred from homology"/>
<dbReference type="InterPro" id="IPR027075">
    <property type="entry name" value="CPSF2"/>
</dbReference>
<feature type="domain" description="Metallo-beta-lactamase" evidence="10">
    <location>
        <begin position="17"/>
        <end position="222"/>
    </location>
</feature>
<dbReference type="AlphaFoldDB" id="A0A0N5AHH6"/>
<feature type="region of interest" description="Disordered" evidence="9">
    <location>
        <begin position="724"/>
        <end position="763"/>
    </location>
</feature>
<evidence type="ECO:0000256" key="3">
    <source>
        <dbReference type="ARBA" id="ARBA00022664"/>
    </source>
</evidence>
<dbReference type="PANTHER" id="PTHR45922:SF1">
    <property type="entry name" value="CLEAVAGE AND POLYADENYLATION SPECIFICITY FACTOR SUBUNIT 2"/>
    <property type="match status" value="1"/>
</dbReference>
<dbReference type="GO" id="GO:0003723">
    <property type="term" value="F:RNA binding"/>
    <property type="evidence" value="ECO:0007669"/>
    <property type="project" value="UniProtKB-KW"/>
</dbReference>
<dbReference type="GO" id="GO:0006398">
    <property type="term" value="P:mRNA 3'-end processing by stem-loop binding and cleavage"/>
    <property type="evidence" value="ECO:0007669"/>
    <property type="project" value="InterPro"/>
</dbReference>
<feature type="compositionally biased region" description="Acidic residues" evidence="9">
    <location>
        <begin position="732"/>
        <end position="753"/>
    </location>
</feature>
<dbReference type="InterPro" id="IPR025069">
    <property type="entry name" value="Cpsf2_C"/>
</dbReference>
<dbReference type="Proteomes" id="UP000046393">
    <property type="component" value="Unplaced"/>
</dbReference>
<dbReference type="InterPro" id="IPR035639">
    <property type="entry name" value="CPSF2_MBL"/>
</dbReference>
<dbReference type="InterPro" id="IPR001279">
    <property type="entry name" value="Metallo-B-lactamas"/>
</dbReference>
<dbReference type="SUPFAM" id="SSF56281">
    <property type="entry name" value="Metallo-hydrolase/oxidoreductase"/>
    <property type="match status" value="1"/>
</dbReference>
<comment type="subcellular location">
    <subcellularLocation>
        <location evidence="1 8">Nucleus</location>
    </subcellularLocation>
</comment>
<evidence type="ECO:0000259" key="10">
    <source>
        <dbReference type="SMART" id="SM00849"/>
    </source>
</evidence>
<evidence type="ECO:0000256" key="4">
    <source>
        <dbReference type="ARBA" id="ARBA00022884"/>
    </source>
</evidence>
<dbReference type="InterPro" id="IPR036866">
    <property type="entry name" value="RibonucZ/Hydroxyglut_hydro"/>
</dbReference>
<feature type="domain" description="Beta-Casp" evidence="11">
    <location>
        <begin position="242"/>
        <end position="367"/>
    </location>
</feature>
<evidence type="ECO:0000256" key="1">
    <source>
        <dbReference type="ARBA" id="ARBA00004123"/>
    </source>
</evidence>
<dbReference type="STRING" id="451379.A0A0N5AHH6"/>
<keyword evidence="12" id="KW-1185">Reference proteome</keyword>
<dbReference type="InterPro" id="IPR011108">
    <property type="entry name" value="RMMBL"/>
</dbReference>
<dbReference type="GO" id="GO:0005847">
    <property type="term" value="C:mRNA cleavage and polyadenylation specificity factor complex"/>
    <property type="evidence" value="ECO:0007669"/>
    <property type="project" value="InterPro"/>
</dbReference>
<dbReference type="Pfam" id="PF07521">
    <property type="entry name" value="RMMBL"/>
    <property type="match status" value="1"/>
</dbReference>
<name>A0A0N5AHH6_9BILA</name>
<dbReference type="SMART" id="SM00849">
    <property type="entry name" value="Lactamase_B"/>
    <property type="match status" value="1"/>
</dbReference>
<keyword evidence="5 8" id="KW-0539">Nucleus</keyword>
<dbReference type="Gene3D" id="3.60.15.10">
    <property type="entry name" value="Ribonuclease Z/Hydroxyacylglutathione hydrolase-like"/>
    <property type="match status" value="1"/>
</dbReference>
<accession>A0A0N5AHH6</accession>
<evidence type="ECO:0000256" key="9">
    <source>
        <dbReference type="SAM" id="MobiDB-lite"/>
    </source>
</evidence>
<comment type="similarity">
    <text evidence="2 8">Belongs to the metallo-beta-lactamase superfamily. RNA-metabolizing metallo-beta-lactamase-like family. CPSF2/YSH1 subfamily.</text>
</comment>
<feature type="region of interest" description="Disordered" evidence="9">
    <location>
        <begin position="407"/>
        <end position="439"/>
    </location>
</feature>
<dbReference type="FunFam" id="3.60.15.10:FF:000008">
    <property type="entry name" value="Cleavage and polyadenylation specificity factor subunit 2"/>
    <property type="match status" value="1"/>
</dbReference>
<dbReference type="PANTHER" id="PTHR45922">
    <property type="entry name" value="CLEAVAGE AND POLYADENYLATION SPECIFICITY FACTOR SUBUNIT 2"/>
    <property type="match status" value="1"/>
</dbReference>
<dbReference type="Pfam" id="PF10996">
    <property type="entry name" value="Beta-Casp"/>
    <property type="match status" value="1"/>
</dbReference>
<dbReference type="Pfam" id="PF13299">
    <property type="entry name" value="CPSF100_C"/>
    <property type="match status" value="1"/>
</dbReference>
<keyword evidence="4 8" id="KW-0694">RNA-binding</keyword>
<sequence>MTSIIKLEALSGVLDDGPLCYLLQVDQVYFLLDCGWDERFDMTYIEAVKRRVPQVNAVLLSYADIPHIGALPYLVRKCGLSCPIYATVPVHKMGQMFLYDWANGHSSVEDFTLFNLDDIDAAFERVQQVKYSQTILLKGDGGLQITPLPAGHMIGGAIWRITKMGDEEIVYAVDFNHKKERHLNGCTFDGIGRPNLLITDAYNALYNQLRRKQRDEQLVTKLLGTVRDGGDVMIVIDTAGRILEISHLLDQLWHNTEAGLMTYNLVMLSHVASSVVEFAKSEVEWMSEKILRMFEMGRYNPYQFRHVQLCHTHLDLMRIRSPKVVLVSGLDMECGFSRELFLEWCTDVKNTVIITGRSEGRTLGSQLIRMAEQIAENPSTVNRSLTLEVKRRIRLEGAELENYRAKKRAEEHEAARKRLEASRRNARLEHSDSSDESDDEALLLATTTALANGNTTNSSVNGLAHNRNLLSNKLGFNIQSMTNVRQNGVKSFKKLNFCITGVSNLTSAQIAEQRSHDIMWKWEQQQKSLFFKQSKKSFPMFPYIEEKTRWDDYGEIIRPEEYTVADSTTVSLIETRHDSSMDFKDGIQIIPIFEEKEWPTKCVSQITKIKVLCHVEFIDFEGRTDGESLKKILSQIKPKQLIIVHGSAAATRHLAQWAQQSGVVQGKIFTPRLGEIVDATIESHIYQVTLSDAVMSSLIFQTVKDAELSWLDAKLVRRKLVTSPQGALEGKDNEETEEEKDNDVEMEQSEEGDQDSKRLSNEKAASSDTFCLEPMSSSSIPPHQAVFVNDPKLSDMKNLLTSKGFHSEFSSGVLYVNNVVSIRRNEAGRFHVEGCASEDYYKIRDIIYAQFAIV</sequence>
<dbReference type="WBParaSite" id="SMUV_0000382801-mRNA-1">
    <property type="protein sequence ID" value="SMUV_0000382801-mRNA-1"/>
    <property type="gene ID" value="SMUV_0000382801"/>
</dbReference>